<reference evidence="1 2" key="1">
    <citation type="journal article" date="2018" name="Front. Microbiol.">
        <title>Hydrolytic Capabilities as a Key to Environmental Success: Chitinolytic and Cellulolytic Acidobacteria From Acidic Sub-arctic Soils and Boreal Peatlands.</title>
        <authorList>
            <person name="Belova S.E."/>
            <person name="Ravin N.V."/>
            <person name="Pankratov T.A."/>
            <person name="Rakitin A.L."/>
            <person name="Ivanova A.A."/>
            <person name="Beletsky A.V."/>
            <person name="Mardanov A.V."/>
            <person name="Sinninghe Damste J.S."/>
            <person name="Dedysh S.N."/>
        </authorList>
    </citation>
    <scope>NUCLEOTIDE SEQUENCE [LARGE SCALE GENOMIC DNA]</scope>
    <source>
        <strain evidence="1 2">SBC82</strain>
    </source>
</reference>
<evidence type="ECO:0000313" key="2">
    <source>
        <dbReference type="Proteomes" id="UP000253606"/>
    </source>
</evidence>
<name>A0A2Z5FTU1_9BACT</name>
<dbReference type="Proteomes" id="UP000253606">
    <property type="component" value="Chromosome"/>
</dbReference>
<gene>
    <name evidence="1" type="ORF">ACPOL_0539</name>
</gene>
<proteinExistence type="predicted"/>
<dbReference type="KEGG" id="abas:ACPOL_0539"/>
<organism evidence="1 2">
    <name type="scientific">Acidisarcina polymorpha</name>
    <dbReference type="NCBI Taxonomy" id="2211140"/>
    <lineage>
        <taxon>Bacteria</taxon>
        <taxon>Pseudomonadati</taxon>
        <taxon>Acidobacteriota</taxon>
        <taxon>Terriglobia</taxon>
        <taxon>Terriglobales</taxon>
        <taxon>Acidobacteriaceae</taxon>
        <taxon>Acidisarcina</taxon>
    </lineage>
</organism>
<dbReference type="EMBL" id="CP030840">
    <property type="protein sequence ID" value="AXC09914.1"/>
    <property type="molecule type" value="Genomic_DNA"/>
</dbReference>
<sequence>MAFASASRKLFRCQERATPYLASESEAEFQPSRLQFESKERSEMKD</sequence>
<keyword evidence="2" id="KW-1185">Reference proteome</keyword>
<accession>A0A2Z5FTU1</accession>
<evidence type="ECO:0000313" key="1">
    <source>
        <dbReference type="EMBL" id="AXC09914.1"/>
    </source>
</evidence>
<protein>
    <submittedName>
        <fullName evidence="1">Uncharacterized protein</fullName>
    </submittedName>
</protein>
<dbReference type="AlphaFoldDB" id="A0A2Z5FTU1"/>